<dbReference type="KEGG" id="hba:Hbal_2430"/>
<reference evidence="3" key="1">
    <citation type="journal article" date="2011" name="J. Bacteriol.">
        <title>Genome sequences of eight morphologically diverse alphaproteobacteria.</title>
        <authorList>
            <consortium name="US DOE Joint Genome Institute"/>
            <person name="Brown P.J."/>
            <person name="Kysela D.T."/>
            <person name="Buechlein A."/>
            <person name="Hemmerich C."/>
            <person name="Brun Y.V."/>
        </authorList>
    </citation>
    <scope>NUCLEOTIDE SEQUENCE [LARGE SCALE GENOMIC DNA]</scope>
    <source>
        <strain evidence="3">ATCC 49814 / DSM 5838 / IFAM 1418</strain>
    </source>
</reference>
<dbReference type="Proteomes" id="UP000002745">
    <property type="component" value="Chromosome"/>
</dbReference>
<dbReference type="HOGENOM" id="CLU_126408_0_0_5"/>
<dbReference type="NCBIfam" id="NF047637">
    <property type="entry name" value="lipo_CC0125"/>
    <property type="match status" value="1"/>
</dbReference>
<feature type="chain" id="PRO_5002972984" description="Lipoprotein" evidence="1">
    <location>
        <begin position="21"/>
        <end position="177"/>
    </location>
</feature>
<accession>C6XNG6</accession>
<organism evidence="2 3">
    <name type="scientific">Hirschia baltica (strain ATCC 49814 / DSM 5838 / IFAM 1418)</name>
    <dbReference type="NCBI Taxonomy" id="582402"/>
    <lineage>
        <taxon>Bacteria</taxon>
        <taxon>Pseudomonadati</taxon>
        <taxon>Pseudomonadota</taxon>
        <taxon>Alphaproteobacteria</taxon>
        <taxon>Hyphomonadales</taxon>
        <taxon>Hyphomonadaceae</taxon>
        <taxon>Hirschia</taxon>
    </lineage>
</organism>
<dbReference type="STRING" id="582402.Hbal_2430"/>
<dbReference type="eggNOG" id="ENOG5032T1A">
    <property type="taxonomic scope" value="Bacteria"/>
</dbReference>
<proteinExistence type="predicted"/>
<dbReference type="PROSITE" id="PS51257">
    <property type="entry name" value="PROKAR_LIPOPROTEIN"/>
    <property type="match status" value="1"/>
</dbReference>
<name>C6XNG6_HIRBI</name>
<gene>
    <name evidence="2" type="ordered locus">Hbal_2430</name>
</gene>
<evidence type="ECO:0000313" key="2">
    <source>
        <dbReference type="EMBL" id="ACT60110.1"/>
    </source>
</evidence>
<sequence length="177" mass="20228">MRQSLFALVTVSALAISACATQPAYKQATSYNGRGYSDQIIESNRFYVSFKGNSTTPRDEVETFLLLRAAELTLENGFDYFVVVERETETKSRMQSSPFGGHYSRYGFGYSYFHPRSGWYGMYDPFWSRGSYDYNQITKYEASSEIVMHSGKKPKDELRAFDARDVVKNIGPTVQRS</sequence>
<dbReference type="AlphaFoldDB" id="C6XNG6"/>
<protein>
    <recommendedName>
        <fullName evidence="4">Lipoprotein</fullName>
    </recommendedName>
</protein>
<dbReference type="RefSeq" id="WP_015828260.1">
    <property type="nucleotide sequence ID" value="NC_012982.1"/>
</dbReference>
<evidence type="ECO:0000256" key="1">
    <source>
        <dbReference type="SAM" id="SignalP"/>
    </source>
</evidence>
<evidence type="ECO:0008006" key="4">
    <source>
        <dbReference type="Google" id="ProtNLM"/>
    </source>
</evidence>
<dbReference type="OrthoDB" id="7172943at2"/>
<dbReference type="EMBL" id="CP001678">
    <property type="protein sequence ID" value="ACT60110.1"/>
    <property type="molecule type" value="Genomic_DNA"/>
</dbReference>
<evidence type="ECO:0000313" key="3">
    <source>
        <dbReference type="Proteomes" id="UP000002745"/>
    </source>
</evidence>
<feature type="signal peptide" evidence="1">
    <location>
        <begin position="1"/>
        <end position="20"/>
    </location>
</feature>
<keyword evidence="3" id="KW-1185">Reference proteome</keyword>
<keyword evidence="1" id="KW-0732">Signal</keyword>